<sequence>MDESYAIRRYEQAAALLPLRWQQQARQLPPRQMARAEELRLRAGGPMTVLLPEGEITPGQGGQSPTVTQTDLEQLCDAVTDYSRYAAGETLSRGYLTARGGFRVGVCGTAVLREGVNTNLRDISSVTVRIGREQPGLGDEVLSQLFREGQFCSTVLLSPPGLGKTTLLRDLIRGLSDGVGGLPEHRVSVVDERGEIAVMYQGVPQMAVGRHTDVLDACPKAVGIPILLRAANPQVIAVDEITVREDIAAMAAAAHCGVRFLATIHADGRRELGRKPLFSQLLKARVFEKAVTIRREGEQRQYIVEELW</sequence>
<dbReference type="Pfam" id="PF19568">
    <property type="entry name" value="Spore_III_AA"/>
    <property type="match status" value="1"/>
</dbReference>
<dbReference type="Gene3D" id="3.40.50.300">
    <property type="entry name" value="P-loop containing nucleotide triphosphate hydrolases"/>
    <property type="match status" value="1"/>
</dbReference>
<dbReference type="AlphaFoldDB" id="A0AAE3AA97"/>
<dbReference type="Proteomes" id="UP001199319">
    <property type="component" value="Unassembled WGS sequence"/>
</dbReference>
<evidence type="ECO:0000256" key="1">
    <source>
        <dbReference type="ARBA" id="ARBA00022741"/>
    </source>
</evidence>
<evidence type="ECO:0000259" key="3">
    <source>
        <dbReference type="Pfam" id="PF19568"/>
    </source>
</evidence>
<reference evidence="4" key="1">
    <citation type="submission" date="2021-10" db="EMBL/GenBank/DDBJ databases">
        <title>Anaerobic single-cell dispensing facilitates the cultivation of human gut bacteria.</title>
        <authorList>
            <person name="Afrizal A."/>
        </authorList>
    </citation>
    <scope>NUCLEOTIDE SEQUENCE</scope>
    <source>
        <strain evidence="4">CLA-AA-H272</strain>
    </source>
</reference>
<name>A0AAE3AA97_9FIRM</name>
<evidence type="ECO:0000256" key="2">
    <source>
        <dbReference type="ARBA" id="ARBA00022840"/>
    </source>
</evidence>
<dbReference type="GO" id="GO:0005524">
    <property type="term" value="F:ATP binding"/>
    <property type="evidence" value="ECO:0007669"/>
    <property type="project" value="UniProtKB-KW"/>
</dbReference>
<dbReference type="InterPro" id="IPR045735">
    <property type="entry name" value="Spore_III_AA_AAA+_ATPase"/>
</dbReference>
<dbReference type="SUPFAM" id="SSF52540">
    <property type="entry name" value="P-loop containing nucleoside triphosphate hydrolases"/>
    <property type="match status" value="1"/>
</dbReference>
<dbReference type="PANTHER" id="PTHR20953">
    <property type="entry name" value="KINASE-RELATED"/>
    <property type="match status" value="1"/>
</dbReference>
<gene>
    <name evidence="4" type="ORF">LKD37_04925</name>
</gene>
<keyword evidence="1" id="KW-0547">Nucleotide-binding</keyword>
<evidence type="ECO:0000313" key="5">
    <source>
        <dbReference type="Proteomes" id="UP001199319"/>
    </source>
</evidence>
<feature type="domain" description="Stage III sporulation protein AA AAA+ ATPase" evidence="3">
    <location>
        <begin position="32"/>
        <end position="298"/>
    </location>
</feature>
<comment type="caution">
    <text evidence="4">The sequence shown here is derived from an EMBL/GenBank/DDBJ whole genome shotgun (WGS) entry which is preliminary data.</text>
</comment>
<keyword evidence="5" id="KW-1185">Reference proteome</keyword>
<keyword evidence="2" id="KW-0067">ATP-binding</keyword>
<dbReference type="RefSeq" id="WP_302928167.1">
    <property type="nucleotide sequence ID" value="NZ_JAJEPW010000010.1"/>
</dbReference>
<dbReference type="EMBL" id="JAJEPW010000010">
    <property type="protein sequence ID" value="MCC2128866.1"/>
    <property type="molecule type" value="Genomic_DNA"/>
</dbReference>
<accession>A0AAE3AA97</accession>
<evidence type="ECO:0000313" key="4">
    <source>
        <dbReference type="EMBL" id="MCC2128866.1"/>
    </source>
</evidence>
<dbReference type="PANTHER" id="PTHR20953:SF3">
    <property type="entry name" value="P-LOOP CONTAINING NUCLEOSIDE TRIPHOSPHATE HYDROLASES SUPERFAMILY PROTEIN"/>
    <property type="match status" value="1"/>
</dbReference>
<proteinExistence type="predicted"/>
<dbReference type="InterPro" id="IPR027417">
    <property type="entry name" value="P-loop_NTPase"/>
</dbReference>
<organism evidence="4 5">
    <name type="scientific">Brotocaccenecus cirricatena</name>
    <dbReference type="NCBI Taxonomy" id="3064195"/>
    <lineage>
        <taxon>Bacteria</taxon>
        <taxon>Bacillati</taxon>
        <taxon>Bacillota</taxon>
        <taxon>Clostridia</taxon>
        <taxon>Eubacteriales</taxon>
        <taxon>Oscillospiraceae</taxon>
        <taxon>Brotocaccenecus</taxon>
    </lineage>
</organism>
<protein>
    <submittedName>
        <fullName evidence="4">Stage III sporulation protein AA</fullName>
    </submittedName>
</protein>